<dbReference type="InterPro" id="IPR050482">
    <property type="entry name" value="Sensor_HK_TwoCompSys"/>
</dbReference>
<keyword evidence="1" id="KW-0808">Transferase</keyword>
<dbReference type="PANTHER" id="PTHR24421:SF62">
    <property type="entry name" value="SENSORY TRANSDUCTION HISTIDINE KINASE"/>
    <property type="match status" value="1"/>
</dbReference>
<feature type="region of interest" description="Disordered" evidence="5">
    <location>
        <begin position="401"/>
        <end position="425"/>
    </location>
</feature>
<dbReference type="AlphaFoldDB" id="A0A0U3FUG4"/>
<dbReference type="Pfam" id="PF02518">
    <property type="entry name" value="HATPase_c"/>
    <property type="match status" value="1"/>
</dbReference>
<dbReference type="Gene3D" id="3.30.565.10">
    <property type="entry name" value="Histidine kinase-like ATPase, C-terminal domain"/>
    <property type="match status" value="1"/>
</dbReference>
<dbReference type="KEGG" id="psul:AU252_16695"/>
<dbReference type="Proteomes" id="UP000065151">
    <property type="component" value="Chromosome"/>
</dbReference>
<feature type="transmembrane region" description="Helical" evidence="6">
    <location>
        <begin position="117"/>
        <end position="137"/>
    </location>
</feature>
<keyword evidence="2" id="KW-0418">Kinase</keyword>
<evidence type="ECO:0000256" key="5">
    <source>
        <dbReference type="SAM" id="MobiDB-lite"/>
    </source>
</evidence>
<dbReference type="InterPro" id="IPR011712">
    <property type="entry name" value="Sig_transdc_His_kin_sub3_dim/P"/>
</dbReference>
<dbReference type="GO" id="GO:0016020">
    <property type="term" value="C:membrane"/>
    <property type="evidence" value="ECO:0007669"/>
    <property type="project" value="InterPro"/>
</dbReference>
<feature type="domain" description="Histidine kinase/HSP90-like ATPase" evidence="7">
    <location>
        <begin position="309"/>
        <end position="398"/>
    </location>
</feature>
<sequence length="425" mass="45086">MSGRTERLLPARSVWATSMVWWHAGFYAALASVSYFAMFGDERESGTPLVVGALVLLGAAYPFLTRTKDLRTLRPTIYVALLVAVVVFLSFVYDGAGVLLFVAFPQVWMFTSSQRQGVAATAVLCVGVAVGQINRWGLAGTEVYGITAQLVTSFVASCMIGLWISKVIEQSEQRAELLAELEATRHELNNAEQARGALAERERMAREIHDTLAQGFTSIAMLSEAAQAQLRAQPEAPSGLVRSLTAITRTARENLAEARALVASGVPSDVQGGDLLAALKRLPETLHLDSIRLTVELPDNLPPLPSTQQVALLRTAQEALNNVRRHSGATAAEVLMDIPAGGPPLLRLTVMDNGQGFDVSADHQGFGLKSMAARLDEIGGRLQVTSAPGTTRLVAVVPTEALGPGGTDTGPGTRGTDAPLPGAVT</sequence>
<feature type="transmembrane region" description="Helical" evidence="6">
    <location>
        <begin position="46"/>
        <end position="64"/>
    </location>
</feature>
<dbReference type="GO" id="GO:0046983">
    <property type="term" value="F:protein dimerization activity"/>
    <property type="evidence" value="ECO:0007669"/>
    <property type="project" value="InterPro"/>
</dbReference>
<dbReference type="STRING" id="121292.AU252_16695"/>
<keyword evidence="6" id="KW-0812">Transmembrane</keyword>
<dbReference type="PANTHER" id="PTHR24421">
    <property type="entry name" value="NITRATE/NITRITE SENSOR PROTEIN NARX-RELATED"/>
    <property type="match status" value="1"/>
</dbReference>
<feature type="coiled-coil region" evidence="4">
    <location>
        <begin position="167"/>
        <end position="201"/>
    </location>
</feature>
<evidence type="ECO:0000259" key="7">
    <source>
        <dbReference type="Pfam" id="PF02518"/>
    </source>
</evidence>
<evidence type="ECO:0000256" key="2">
    <source>
        <dbReference type="ARBA" id="ARBA00022777"/>
    </source>
</evidence>
<dbReference type="CDD" id="cd16917">
    <property type="entry name" value="HATPase_UhpB-NarQ-NarX-like"/>
    <property type="match status" value="1"/>
</dbReference>
<feature type="transmembrane region" description="Helical" evidence="6">
    <location>
        <begin position="143"/>
        <end position="164"/>
    </location>
</feature>
<feature type="transmembrane region" description="Helical" evidence="6">
    <location>
        <begin position="20"/>
        <end position="39"/>
    </location>
</feature>
<dbReference type="Pfam" id="PF07730">
    <property type="entry name" value="HisKA_3"/>
    <property type="match status" value="1"/>
</dbReference>
<accession>A0A0U3FUG4</accession>
<evidence type="ECO:0000256" key="3">
    <source>
        <dbReference type="ARBA" id="ARBA00023012"/>
    </source>
</evidence>
<dbReference type="GO" id="GO:0000155">
    <property type="term" value="F:phosphorelay sensor kinase activity"/>
    <property type="evidence" value="ECO:0007669"/>
    <property type="project" value="InterPro"/>
</dbReference>
<dbReference type="SUPFAM" id="SSF55874">
    <property type="entry name" value="ATPase domain of HSP90 chaperone/DNA topoisomerase II/histidine kinase"/>
    <property type="match status" value="1"/>
</dbReference>
<keyword evidence="6" id="KW-1133">Transmembrane helix</keyword>
<dbReference type="Gene3D" id="1.20.5.1930">
    <property type="match status" value="1"/>
</dbReference>
<dbReference type="EMBL" id="CP013747">
    <property type="protein sequence ID" value="ALV42583.1"/>
    <property type="molecule type" value="Genomic_DNA"/>
</dbReference>
<dbReference type="InterPro" id="IPR003594">
    <property type="entry name" value="HATPase_dom"/>
</dbReference>
<keyword evidence="4" id="KW-0175">Coiled coil</keyword>
<protein>
    <submittedName>
        <fullName evidence="9">Uncharacterized protein</fullName>
    </submittedName>
</protein>
<feature type="compositionally biased region" description="Gly residues" evidence="5">
    <location>
        <begin position="403"/>
        <end position="413"/>
    </location>
</feature>
<feature type="transmembrane region" description="Helical" evidence="6">
    <location>
        <begin position="76"/>
        <end position="105"/>
    </location>
</feature>
<evidence type="ECO:0000256" key="4">
    <source>
        <dbReference type="SAM" id="Coils"/>
    </source>
</evidence>
<organism evidence="9">
    <name type="scientific">Pseudarthrobacter sulfonivorans</name>
    <dbReference type="NCBI Taxonomy" id="121292"/>
    <lineage>
        <taxon>Bacteria</taxon>
        <taxon>Bacillati</taxon>
        <taxon>Actinomycetota</taxon>
        <taxon>Actinomycetes</taxon>
        <taxon>Micrococcales</taxon>
        <taxon>Micrococcaceae</taxon>
        <taxon>Pseudarthrobacter</taxon>
    </lineage>
</organism>
<dbReference type="InterPro" id="IPR017205">
    <property type="entry name" value="Sig_transdc_His_kinase_ChrS"/>
</dbReference>
<proteinExistence type="predicted"/>
<evidence type="ECO:0000256" key="1">
    <source>
        <dbReference type="ARBA" id="ARBA00022679"/>
    </source>
</evidence>
<evidence type="ECO:0000259" key="8">
    <source>
        <dbReference type="Pfam" id="PF07730"/>
    </source>
</evidence>
<evidence type="ECO:0000256" key="6">
    <source>
        <dbReference type="SAM" id="Phobius"/>
    </source>
</evidence>
<keyword evidence="3" id="KW-0902">Two-component regulatory system</keyword>
<keyword evidence="6" id="KW-0472">Membrane</keyword>
<dbReference type="PIRSF" id="PIRSF037434">
    <property type="entry name" value="STHK_ChrS"/>
    <property type="match status" value="1"/>
</dbReference>
<name>A0A0U3FUG4_9MICC</name>
<evidence type="ECO:0000313" key="10">
    <source>
        <dbReference type="Proteomes" id="UP000065151"/>
    </source>
</evidence>
<feature type="domain" description="Signal transduction histidine kinase subgroup 3 dimerisation and phosphoacceptor" evidence="8">
    <location>
        <begin position="200"/>
        <end position="263"/>
    </location>
</feature>
<gene>
    <name evidence="9" type="ORF">AU252_16695</name>
</gene>
<reference evidence="9 10" key="1">
    <citation type="submission" date="2015-12" db="EMBL/GenBank/DDBJ databases">
        <authorList>
            <person name="Shamseldin A."/>
            <person name="Moawad H."/>
            <person name="Abd El-Rahim W.M."/>
            <person name="Sadowsky M.J."/>
        </authorList>
    </citation>
    <scope>NUCLEOTIDE SEQUENCE [LARGE SCALE GENOMIC DNA]</scope>
    <source>
        <strain evidence="9 10">Ar51</strain>
    </source>
</reference>
<evidence type="ECO:0000313" key="9">
    <source>
        <dbReference type="EMBL" id="ALV42583.1"/>
    </source>
</evidence>
<dbReference type="InterPro" id="IPR036890">
    <property type="entry name" value="HATPase_C_sf"/>
</dbReference>